<evidence type="ECO:0000313" key="1">
    <source>
        <dbReference type="EMBL" id="MDQ8209122.1"/>
    </source>
</evidence>
<dbReference type="Proteomes" id="UP001225316">
    <property type="component" value="Unassembled WGS sequence"/>
</dbReference>
<proteinExistence type="predicted"/>
<dbReference type="Pfam" id="PF07357">
    <property type="entry name" value="DRAT"/>
    <property type="match status" value="1"/>
</dbReference>
<comment type="caution">
    <text evidence="1">The sequence shown here is derived from an EMBL/GenBank/DDBJ whole genome shotgun (WGS) entry which is preliminary data.</text>
</comment>
<protein>
    <submittedName>
        <fullName evidence="1">NAD(+)--dinitrogen-reductase ADP-D-ribosyltransferase</fullName>
    </submittedName>
</protein>
<evidence type="ECO:0000313" key="2">
    <source>
        <dbReference type="Proteomes" id="UP001225316"/>
    </source>
</evidence>
<dbReference type="RefSeq" id="WP_308951930.1">
    <property type="nucleotide sequence ID" value="NZ_JARXHW010000052.1"/>
</dbReference>
<reference evidence="1 2" key="1">
    <citation type="submission" date="2023-04" db="EMBL/GenBank/DDBJ databases">
        <title>A novel bacteria isolated from coastal sediment.</title>
        <authorList>
            <person name="Liu X.-J."/>
            <person name="Du Z.-J."/>
        </authorList>
    </citation>
    <scope>NUCLEOTIDE SEQUENCE [LARGE SCALE GENOMIC DNA]</scope>
    <source>
        <strain evidence="1 2">SDUM461003</strain>
    </source>
</reference>
<dbReference type="InterPro" id="IPR009953">
    <property type="entry name" value="DRA_trans"/>
</dbReference>
<gene>
    <name evidence="1" type="ORF">QEH52_16470</name>
</gene>
<sequence length="258" mass="30118">MNLCDIPAWIIASEEFNQSSSPLHIAGVRESNRDFFNKLEQFETASERGRIFHEYLDVKFALHQWSEYTGKARSSLRNSYLRFLAGWGMDSNSIEGAVMKNWVQSRFGVAPTYHRGVLHQSIDGEEDRRFAYDRMKGSARTNAIDAQLDLLYEFCQYELLRRWPEQSMFTLYRGTNDPEEHPIRKTESRRESIVRLNNLVSFTNDRERAWEFGSTVWKTTVTRAKIIFFSGLLPDSLLSGENEYLAIGGDYRVHELLY</sequence>
<dbReference type="EMBL" id="JARXHW010000052">
    <property type="protein sequence ID" value="MDQ8209122.1"/>
    <property type="molecule type" value="Genomic_DNA"/>
</dbReference>
<keyword evidence="2" id="KW-1185">Reference proteome</keyword>
<organism evidence="1 2">
    <name type="scientific">Thalassobacterium maritimum</name>
    <dbReference type="NCBI Taxonomy" id="3041265"/>
    <lineage>
        <taxon>Bacteria</taxon>
        <taxon>Pseudomonadati</taxon>
        <taxon>Verrucomicrobiota</taxon>
        <taxon>Opitutia</taxon>
        <taxon>Puniceicoccales</taxon>
        <taxon>Coraliomargaritaceae</taxon>
        <taxon>Thalassobacterium</taxon>
    </lineage>
</organism>
<accession>A0ABU1B142</accession>
<name>A0ABU1B142_9BACT</name>